<dbReference type="OrthoDB" id="4324149at2759"/>
<protein>
    <submittedName>
        <fullName evidence="4">Transcriptional regulator family: Centromere protein B DNA-binding region</fullName>
    </submittedName>
</protein>
<feature type="compositionally biased region" description="Basic residues" evidence="2">
    <location>
        <begin position="523"/>
        <end position="534"/>
    </location>
</feature>
<dbReference type="Proteomes" id="UP001147747">
    <property type="component" value="Unassembled WGS sequence"/>
</dbReference>
<feature type="domain" description="HTH CENPB-type" evidence="3">
    <location>
        <begin position="54"/>
        <end position="125"/>
    </location>
</feature>
<dbReference type="InterPro" id="IPR004875">
    <property type="entry name" value="DDE_SF_endonuclease_dom"/>
</dbReference>
<accession>A0A9W9WD63</accession>
<dbReference type="InterPro" id="IPR006600">
    <property type="entry name" value="HTH_CenpB_DNA-bd_dom"/>
</dbReference>
<dbReference type="PANTHER" id="PTHR19303">
    <property type="entry name" value="TRANSPOSON"/>
    <property type="match status" value="1"/>
</dbReference>
<organism evidence="4 5">
    <name type="scientific">Penicillium cosmopolitanum</name>
    <dbReference type="NCBI Taxonomy" id="1131564"/>
    <lineage>
        <taxon>Eukaryota</taxon>
        <taxon>Fungi</taxon>
        <taxon>Dikarya</taxon>
        <taxon>Ascomycota</taxon>
        <taxon>Pezizomycotina</taxon>
        <taxon>Eurotiomycetes</taxon>
        <taxon>Eurotiomycetidae</taxon>
        <taxon>Eurotiales</taxon>
        <taxon>Aspergillaceae</taxon>
        <taxon>Penicillium</taxon>
    </lineage>
</organism>
<dbReference type="EMBL" id="JAPZBU010000001">
    <property type="protein sequence ID" value="KAJ5415033.1"/>
    <property type="molecule type" value="Genomic_DNA"/>
</dbReference>
<gene>
    <name evidence="4" type="ORF">N7509_000131</name>
</gene>
<dbReference type="PANTHER" id="PTHR19303:SF74">
    <property type="entry name" value="POGO TRANSPOSABLE ELEMENT WITH KRAB DOMAIN"/>
    <property type="match status" value="1"/>
</dbReference>
<dbReference type="AlphaFoldDB" id="A0A9W9WD63"/>
<sequence>MPKFDEIRESRVIKACAAARAVKKPNIKRIAREFDVPYGVLHGRIKYGRTSLCGRNPTNMALTKAQDRALQDWADYMQRHYMPLTPAMVEAYANRLITCAKKPRSPVSHMWAYRFIERLPPHKKLAPVRQKVKDVKRIGAEEAGALELWYNNLARVTKTLPPHLVFNFDECGFQPGKGKPQNVISGTEYRSDLPEAEHSENITALECIAADGSSIPPLYIFKGSTFQEDWFHASEQLPEGTITSVSKNGWINDDLALEWLNHFQKHTIDRVRPGEKRLLLFDGHGSHKTEEFITRCLNWDIIPFCFLAHSTHICQPLDGKPFLALKQHFKKENNELSFWGREPAGKSEFLRVITNVRRDAWGSRRILRDGFKERGIYPTDGTAIVKALEKEMPIFDDLVIPDYAIHGEKTPPPEFPSSSSVEATPPKSMEKRLKNYAKCANIPGIQPKHQRNIDRIFQYAEIDAERATIASDTVAKMAAIRTPLQRRKSKRQIKPLSQNGILSIKDANRSIATSALKRERTAKTKLRNAYKKQYGRSPPPSPKPLILPSNDAELANLPDSALFSIDTTPLR</sequence>
<keyword evidence="1 4" id="KW-0238">DNA-binding</keyword>
<dbReference type="InterPro" id="IPR050863">
    <property type="entry name" value="CenT-Element_Derived"/>
</dbReference>
<feature type="region of interest" description="Disordered" evidence="2">
    <location>
        <begin position="520"/>
        <end position="551"/>
    </location>
</feature>
<name>A0A9W9WD63_9EURO</name>
<evidence type="ECO:0000256" key="2">
    <source>
        <dbReference type="SAM" id="MobiDB-lite"/>
    </source>
</evidence>
<dbReference type="GO" id="GO:0003677">
    <property type="term" value="F:DNA binding"/>
    <property type="evidence" value="ECO:0007669"/>
    <property type="project" value="UniProtKB-KW"/>
</dbReference>
<evidence type="ECO:0000313" key="5">
    <source>
        <dbReference type="Proteomes" id="UP001147747"/>
    </source>
</evidence>
<reference evidence="4" key="2">
    <citation type="journal article" date="2023" name="IMA Fungus">
        <title>Comparative genomic study of the Penicillium genus elucidates a diverse pangenome and 15 lateral gene transfer events.</title>
        <authorList>
            <person name="Petersen C."/>
            <person name="Sorensen T."/>
            <person name="Nielsen M.R."/>
            <person name="Sondergaard T.E."/>
            <person name="Sorensen J.L."/>
            <person name="Fitzpatrick D.A."/>
            <person name="Frisvad J.C."/>
            <person name="Nielsen K.L."/>
        </authorList>
    </citation>
    <scope>NUCLEOTIDE SEQUENCE</scope>
    <source>
        <strain evidence="4">IBT 29677</strain>
    </source>
</reference>
<dbReference type="Pfam" id="PF03184">
    <property type="entry name" value="DDE_1"/>
    <property type="match status" value="1"/>
</dbReference>
<reference evidence="4" key="1">
    <citation type="submission" date="2022-12" db="EMBL/GenBank/DDBJ databases">
        <authorList>
            <person name="Petersen C."/>
        </authorList>
    </citation>
    <scope>NUCLEOTIDE SEQUENCE</scope>
    <source>
        <strain evidence="4">IBT 29677</strain>
    </source>
</reference>
<dbReference type="PROSITE" id="PS51253">
    <property type="entry name" value="HTH_CENPB"/>
    <property type="match status" value="1"/>
</dbReference>
<evidence type="ECO:0000256" key="1">
    <source>
        <dbReference type="ARBA" id="ARBA00023125"/>
    </source>
</evidence>
<evidence type="ECO:0000313" key="4">
    <source>
        <dbReference type="EMBL" id="KAJ5415033.1"/>
    </source>
</evidence>
<dbReference type="GO" id="GO:0005634">
    <property type="term" value="C:nucleus"/>
    <property type="evidence" value="ECO:0007669"/>
    <property type="project" value="TreeGrafter"/>
</dbReference>
<keyword evidence="5" id="KW-1185">Reference proteome</keyword>
<comment type="caution">
    <text evidence="4">The sequence shown here is derived from an EMBL/GenBank/DDBJ whole genome shotgun (WGS) entry which is preliminary data.</text>
</comment>
<proteinExistence type="predicted"/>
<dbReference type="RefSeq" id="XP_056494879.1">
    <property type="nucleotide sequence ID" value="XM_056624778.1"/>
</dbReference>
<dbReference type="GeneID" id="81363758"/>
<evidence type="ECO:0000259" key="3">
    <source>
        <dbReference type="PROSITE" id="PS51253"/>
    </source>
</evidence>
<dbReference type="Pfam" id="PF03221">
    <property type="entry name" value="HTH_Tnp_Tc5"/>
    <property type="match status" value="1"/>
</dbReference>